<evidence type="ECO:0000313" key="2">
    <source>
        <dbReference type="Proteomes" id="UP000887569"/>
    </source>
</evidence>
<organism evidence="2 3">
    <name type="scientific">Parascaris univalens</name>
    <name type="common">Nematode worm</name>
    <dbReference type="NCBI Taxonomy" id="6257"/>
    <lineage>
        <taxon>Eukaryota</taxon>
        <taxon>Metazoa</taxon>
        <taxon>Ecdysozoa</taxon>
        <taxon>Nematoda</taxon>
        <taxon>Chromadorea</taxon>
        <taxon>Rhabditida</taxon>
        <taxon>Spirurina</taxon>
        <taxon>Ascaridomorpha</taxon>
        <taxon>Ascaridoidea</taxon>
        <taxon>Ascarididae</taxon>
        <taxon>Parascaris</taxon>
    </lineage>
</organism>
<name>A0A914ZQ70_PARUN</name>
<dbReference type="Proteomes" id="UP000887569">
    <property type="component" value="Unplaced"/>
</dbReference>
<dbReference type="WBParaSite" id="PgB05_g086_t01">
    <property type="protein sequence ID" value="PgB05_g086_t01"/>
    <property type="gene ID" value="PgB05_g086"/>
</dbReference>
<accession>A0A914ZQ70</accession>
<protein>
    <submittedName>
        <fullName evidence="3">Uncharacterized protein</fullName>
    </submittedName>
</protein>
<evidence type="ECO:0000313" key="3">
    <source>
        <dbReference type="WBParaSite" id="PgB05_g086_t01"/>
    </source>
</evidence>
<evidence type="ECO:0000256" key="1">
    <source>
        <dbReference type="SAM" id="MobiDB-lite"/>
    </source>
</evidence>
<keyword evidence="2" id="KW-1185">Reference proteome</keyword>
<feature type="region of interest" description="Disordered" evidence="1">
    <location>
        <begin position="79"/>
        <end position="110"/>
    </location>
</feature>
<sequence>SGLVGITEKNDRRCTVNITEVGARVTADIPMNGGHVLHDSASEISTMKTSLCSQDDYACYAAPQFTSRNGVLQDSYVSPSGVVVNNKGGTTGRPSSDLYLPRKRRKPKTR</sequence>
<reference evidence="3" key="1">
    <citation type="submission" date="2022-11" db="UniProtKB">
        <authorList>
            <consortium name="WormBaseParasite"/>
        </authorList>
    </citation>
    <scope>IDENTIFICATION</scope>
</reference>
<dbReference type="AlphaFoldDB" id="A0A914ZQ70"/>
<feature type="compositionally biased region" description="Basic residues" evidence="1">
    <location>
        <begin position="101"/>
        <end position="110"/>
    </location>
</feature>
<proteinExistence type="predicted"/>